<protein>
    <recommendedName>
        <fullName evidence="4">Peptidase M10 serralysin C-terminal domain-containing protein</fullName>
    </recommendedName>
</protein>
<proteinExistence type="predicted"/>
<dbReference type="PANTHER" id="PTHR38340">
    <property type="entry name" value="S-LAYER PROTEIN"/>
    <property type="match status" value="1"/>
</dbReference>
<dbReference type="GO" id="GO:0005509">
    <property type="term" value="F:calcium ion binding"/>
    <property type="evidence" value="ECO:0007669"/>
    <property type="project" value="InterPro"/>
</dbReference>
<dbReference type="AlphaFoldDB" id="A0A1B2ELA5"/>
<gene>
    <name evidence="3" type="ORF">BB934_23150</name>
</gene>
<dbReference type="GO" id="GO:0005576">
    <property type="term" value="C:extracellular region"/>
    <property type="evidence" value="ECO:0007669"/>
    <property type="project" value="UniProtKB-SubCell"/>
</dbReference>
<reference evidence="3" key="1">
    <citation type="submission" date="2016-07" db="EMBL/GenBank/DDBJ databases">
        <title>Microvirga ossetica sp. nov. a new species of rhizobia isolated from root nodules of the legume species Vicia alpestris Steven originated from North Ossetia region in the Caucasus.</title>
        <authorList>
            <person name="Safronova V.I."/>
            <person name="Kuznetsova I.G."/>
            <person name="Sazanova A.L."/>
            <person name="Belimov A."/>
            <person name="Andronov E."/>
            <person name="Osledkin Y.S."/>
            <person name="Onishchuk O.P."/>
            <person name="Kurchak O.N."/>
            <person name="Shaposhnikov A.I."/>
            <person name="Willems A."/>
            <person name="Tikhonovich I.A."/>
        </authorList>
    </citation>
    <scope>NUCLEOTIDE SEQUENCE [LARGE SCALE GENOMIC DNA]</scope>
    <source>
        <strain evidence="3">V5/3M</strain>
    </source>
</reference>
<comment type="subcellular location">
    <subcellularLocation>
        <location evidence="1">Secreted</location>
    </subcellularLocation>
</comment>
<dbReference type="InterPro" id="IPR001343">
    <property type="entry name" value="Hemolysn_Ca-bd"/>
</dbReference>
<dbReference type="KEGG" id="moc:BB934_23150"/>
<evidence type="ECO:0000256" key="2">
    <source>
        <dbReference type="ARBA" id="ARBA00022525"/>
    </source>
</evidence>
<accession>A0A1B2ELA5</accession>
<dbReference type="InterPro" id="IPR050557">
    <property type="entry name" value="RTX_toxin/Mannuronan_C5-epim"/>
</dbReference>
<evidence type="ECO:0000256" key="1">
    <source>
        <dbReference type="ARBA" id="ARBA00004613"/>
    </source>
</evidence>
<name>A0A1B2ELA5_9HYPH</name>
<dbReference type="InterPro" id="IPR011049">
    <property type="entry name" value="Serralysin-like_metalloprot_C"/>
</dbReference>
<dbReference type="PROSITE" id="PS00330">
    <property type="entry name" value="HEMOLYSIN_CALCIUM"/>
    <property type="match status" value="2"/>
</dbReference>
<dbReference type="Pfam" id="PF00353">
    <property type="entry name" value="HemolysinCabind"/>
    <property type="match status" value="2"/>
</dbReference>
<evidence type="ECO:0008006" key="4">
    <source>
        <dbReference type="Google" id="ProtNLM"/>
    </source>
</evidence>
<evidence type="ECO:0000313" key="3">
    <source>
        <dbReference type="EMBL" id="ANY80768.1"/>
    </source>
</evidence>
<dbReference type="RefSeq" id="WP_099511839.1">
    <property type="nucleotide sequence ID" value="NZ_CP016616.1"/>
</dbReference>
<dbReference type="EMBL" id="CP016616">
    <property type="protein sequence ID" value="ANY80768.1"/>
    <property type="molecule type" value="Genomic_DNA"/>
</dbReference>
<dbReference type="PANTHER" id="PTHR38340:SF1">
    <property type="entry name" value="S-LAYER PROTEIN"/>
    <property type="match status" value="1"/>
</dbReference>
<dbReference type="SUPFAM" id="SSF51120">
    <property type="entry name" value="beta-Roll"/>
    <property type="match status" value="1"/>
</dbReference>
<dbReference type="Gene3D" id="2.150.10.10">
    <property type="entry name" value="Serralysin-like metalloprotease, C-terminal"/>
    <property type="match status" value="2"/>
</dbReference>
<sequence length="184" mass="18972">MGRITPKSDGTAKGTSGADTIIGSSLSNVFAGMGGSDSLRGGGGVDLIDGGSGNDRIYGDSGNDALAGGLGRDTLYGGSGSDFFAFDVKPTNSTADTIADFSVKYDTIILDKSIFKVAATSEGIMSSGAFWRGSKAHDADDRIIYDKSAGVLYYDPDGTGAKAAIQFAKLSKNLALTYKDFLIF</sequence>
<organism evidence="3">
    <name type="scientific">Microvirga ossetica</name>
    <dbReference type="NCBI Taxonomy" id="1882682"/>
    <lineage>
        <taxon>Bacteria</taxon>
        <taxon>Pseudomonadati</taxon>
        <taxon>Pseudomonadota</taxon>
        <taxon>Alphaproteobacteria</taxon>
        <taxon>Hyphomicrobiales</taxon>
        <taxon>Methylobacteriaceae</taxon>
        <taxon>Microvirga</taxon>
    </lineage>
</organism>
<keyword evidence="2" id="KW-0964">Secreted</keyword>
<dbReference type="OrthoDB" id="5380561at2"/>
<dbReference type="InterPro" id="IPR018511">
    <property type="entry name" value="Hemolysin-typ_Ca-bd_CS"/>
</dbReference>
<dbReference type="PRINTS" id="PR00313">
    <property type="entry name" value="CABNDNGRPT"/>
</dbReference>